<dbReference type="AlphaFoldDB" id="A0A0C2W3C1"/>
<gene>
    <name evidence="1" type="ORF">M408DRAFT_117732</name>
</gene>
<organism evidence="1 2">
    <name type="scientific">Serendipita vermifera MAFF 305830</name>
    <dbReference type="NCBI Taxonomy" id="933852"/>
    <lineage>
        <taxon>Eukaryota</taxon>
        <taxon>Fungi</taxon>
        <taxon>Dikarya</taxon>
        <taxon>Basidiomycota</taxon>
        <taxon>Agaricomycotina</taxon>
        <taxon>Agaricomycetes</taxon>
        <taxon>Sebacinales</taxon>
        <taxon>Serendipitaceae</taxon>
        <taxon>Serendipita</taxon>
    </lineage>
</organism>
<dbReference type="Proteomes" id="UP000054097">
    <property type="component" value="Unassembled WGS sequence"/>
</dbReference>
<dbReference type="OrthoDB" id="8922241at2759"/>
<proteinExistence type="predicted"/>
<reference evidence="1 2" key="1">
    <citation type="submission" date="2014-04" db="EMBL/GenBank/DDBJ databases">
        <authorList>
            <consortium name="DOE Joint Genome Institute"/>
            <person name="Kuo A."/>
            <person name="Zuccaro A."/>
            <person name="Kohler A."/>
            <person name="Nagy L.G."/>
            <person name="Floudas D."/>
            <person name="Copeland A."/>
            <person name="Barry K.W."/>
            <person name="Cichocki N."/>
            <person name="Veneault-Fourrey C."/>
            <person name="LaButti K."/>
            <person name="Lindquist E.A."/>
            <person name="Lipzen A."/>
            <person name="Lundell T."/>
            <person name="Morin E."/>
            <person name="Murat C."/>
            <person name="Sun H."/>
            <person name="Tunlid A."/>
            <person name="Henrissat B."/>
            <person name="Grigoriev I.V."/>
            <person name="Hibbett D.S."/>
            <person name="Martin F."/>
            <person name="Nordberg H.P."/>
            <person name="Cantor M.N."/>
            <person name="Hua S.X."/>
        </authorList>
    </citation>
    <scope>NUCLEOTIDE SEQUENCE [LARGE SCALE GENOMIC DNA]</scope>
    <source>
        <strain evidence="1 2">MAFF 305830</strain>
    </source>
</reference>
<dbReference type="HOGENOM" id="CLU_963665_0_0_1"/>
<name>A0A0C2W3C1_SERVB</name>
<reference evidence="2" key="2">
    <citation type="submission" date="2015-01" db="EMBL/GenBank/DDBJ databases">
        <title>Evolutionary Origins and Diversification of the Mycorrhizal Mutualists.</title>
        <authorList>
            <consortium name="DOE Joint Genome Institute"/>
            <consortium name="Mycorrhizal Genomics Consortium"/>
            <person name="Kohler A."/>
            <person name="Kuo A."/>
            <person name="Nagy L.G."/>
            <person name="Floudas D."/>
            <person name="Copeland A."/>
            <person name="Barry K.W."/>
            <person name="Cichocki N."/>
            <person name="Veneault-Fourrey C."/>
            <person name="LaButti K."/>
            <person name="Lindquist E.A."/>
            <person name="Lipzen A."/>
            <person name="Lundell T."/>
            <person name="Morin E."/>
            <person name="Murat C."/>
            <person name="Riley R."/>
            <person name="Ohm R."/>
            <person name="Sun H."/>
            <person name="Tunlid A."/>
            <person name="Henrissat B."/>
            <person name="Grigoriev I.V."/>
            <person name="Hibbett D.S."/>
            <person name="Martin F."/>
        </authorList>
    </citation>
    <scope>NUCLEOTIDE SEQUENCE [LARGE SCALE GENOMIC DNA]</scope>
    <source>
        <strain evidence="2">MAFF 305830</strain>
    </source>
</reference>
<evidence type="ECO:0000313" key="2">
    <source>
        <dbReference type="Proteomes" id="UP000054097"/>
    </source>
</evidence>
<dbReference type="EMBL" id="KN824398">
    <property type="protein sequence ID" value="KIM20988.1"/>
    <property type="molecule type" value="Genomic_DNA"/>
</dbReference>
<sequence length="289" mass="31844">MMSHPLHQTPGYWAFYSQDPNLVQDGMSSQPSPTPCAPSPVEARINAKVSPEFDVTSNLYQPYVVLQSIGPMVPSGTLAHQGFHDPNLAQDGIAITPDFYQPNVALQRNEPTVSTETLGIPYIVPDYEDMDRCKDCLALYDDLVHKDPEMAISLADLLADGAGSFGSQNAVEPIPLITPVKGDTDLDTSTETQPDTLVDAAGPFTDSVQAAPQASTSHTRRRYKYECVVCRHWYDRAQRARDCANRDRGLTPYVCSSRCGRMNWCVFILPNGPSVNQYVALKPIALKYC</sequence>
<keyword evidence="2" id="KW-1185">Reference proteome</keyword>
<accession>A0A0C2W3C1</accession>
<protein>
    <submittedName>
        <fullName evidence="1">Uncharacterized protein</fullName>
    </submittedName>
</protein>
<evidence type="ECO:0000313" key="1">
    <source>
        <dbReference type="EMBL" id="KIM20988.1"/>
    </source>
</evidence>